<organism evidence="3 4">
    <name type="scientific">Caulobacter flavus</name>
    <dbReference type="NCBI Taxonomy" id="1679497"/>
    <lineage>
        <taxon>Bacteria</taxon>
        <taxon>Pseudomonadati</taxon>
        <taxon>Pseudomonadota</taxon>
        <taxon>Alphaproteobacteria</taxon>
        <taxon>Caulobacterales</taxon>
        <taxon>Caulobacteraceae</taxon>
        <taxon>Caulobacter</taxon>
    </lineage>
</organism>
<dbReference type="EMBL" id="CP026100">
    <property type="protein sequence ID" value="AYV45701.1"/>
    <property type="molecule type" value="Genomic_DNA"/>
</dbReference>
<dbReference type="KEGG" id="cfh:C1707_05245"/>
<feature type="chain" id="PRO_5044577669" evidence="1">
    <location>
        <begin position="26"/>
        <end position="147"/>
    </location>
</feature>
<keyword evidence="1" id="KW-0732">Signal</keyword>
<evidence type="ECO:0000313" key="5">
    <source>
        <dbReference type="Proteomes" id="UP000281192"/>
    </source>
</evidence>
<name>A0A2N5CML9_9CAUL</name>
<dbReference type="EMBL" id="PJRQ01000046">
    <property type="protein sequence ID" value="PLR07260.1"/>
    <property type="molecule type" value="Genomic_DNA"/>
</dbReference>
<gene>
    <name evidence="2" type="ORF">C1707_05245</name>
    <name evidence="3" type="ORF">CFHF_23060</name>
</gene>
<feature type="signal peptide" evidence="1">
    <location>
        <begin position="1"/>
        <end position="25"/>
    </location>
</feature>
<dbReference type="Proteomes" id="UP000234483">
    <property type="component" value="Unassembled WGS sequence"/>
</dbReference>
<keyword evidence="5" id="KW-1185">Reference proteome</keyword>
<evidence type="ECO:0000313" key="2">
    <source>
        <dbReference type="EMBL" id="AYV45701.1"/>
    </source>
</evidence>
<evidence type="ECO:0000256" key="1">
    <source>
        <dbReference type="SAM" id="SignalP"/>
    </source>
</evidence>
<reference evidence="3 4" key="1">
    <citation type="submission" date="2017-12" db="EMBL/GenBank/DDBJ databases">
        <title>The genome sequence of Caulobacter flavus CGMCC1 15093.</title>
        <authorList>
            <person name="Gao J."/>
            <person name="Mao X."/>
            <person name="Sun J."/>
        </authorList>
    </citation>
    <scope>NUCLEOTIDE SEQUENCE [LARGE SCALE GENOMIC DNA]</scope>
    <source>
        <strain evidence="3 4">CGMCC1 15093</strain>
    </source>
</reference>
<dbReference type="RefSeq" id="WP_101715281.1">
    <property type="nucleotide sequence ID" value="NZ_CP026100.1"/>
</dbReference>
<protein>
    <submittedName>
        <fullName evidence="3">Uncharacterized protein</fullName>
    </submittedName>
</protein>
<sequence length="147" mass="15322">MLETMRRPAIALACLLMLASCAVFAPPYDPTLDSKITTAYEGVAKLAAEAEMGLYVDKATYPGKIETYANIQAALAVAAIRASTQPYAAKPAQKAIDAEVAMIKGCSAQVQGLAQLHQLQGIVPNTGATTAMMVSCDQAAKAVTAMK</sequence>
<accession>A0A2N5CML9</accession>
<evidence type="ECO:0000313" key="4">
    <source>
        <dbReference type="Proteomes" id="UP000234483"/>
    </source>
</evidence>
<proteinExistence type="predicted"/>
<dbReference type="PROSITE" id="PS51257">
    <property type="entry name" value="PROKAR_LIPOPROTEIN"/>
    <property type="match status" value="1"/>
</dbReference>
<dbReference type="AlphaFoldDB" id="A0A2N5CML9"/>
<dbReference type="OrthoDB" id="7189409at2"/>
<evidence type="ECO:0000313" key="3">
    <source>
        <dbReference type="EMBL" id="PLR07260.1"/>
    </source>
</evidence>
<dbReference type="Proteomes" id="UP000281192">
    <property type="component" value="Chromosome"/>
</dbReference>
<reference evidence="2 5" key="2">
    <citation type="submission" date="2018-01" db="EMBL/GenBank/DDBJ databases">
        <title>Complete genome sequence of Caulobacter flavus RHGG3.</title>
        <authorList>
            <person name="Yang E."/>
        </authorList>
    </citation>
    <scope>NUCLEOTIDE SEQUENCE [LARGE SCALE GENOMIC DNA]</scope>
    <source>
        <strain evidence="2 5">RHGG3</strain>
    </source>
</reference>